<evidence type="ECO:0000313" key="1">
    <source>
        <dbReference type="EMBL" id="GGX15880.1"/>
    </source>
</evidence>
<dbReference type="InterPro" id="IPR011051">
    <property type="entry name" value="RmlC_Cupin_sf"/>
</dbReference>
<dbReference type="RefSeq" id="WP_051316763.1">
    <property type="nucleotide sequence ID" value="NZ_BMWS01000009.1"/>
</dbReference>
<dbReference type="PANTHER" id="PTHR37943">
    <property type="entry name" value="PROTEIN VES"/>
    <property type="match status" value="1"/>
</dbReference>
<dbReference type="Pfam" id="PF05962">
    <property type="entry name" value="HutD"/>
    <property type="match status" value="1"/>
</dbReference>
<evidence type="ECO:0008006" key="3">
    <source>
        <dbReference type="Google" id="ProtNLM"/>
    </source>
</evidence>
<dbReference type="InterPro" id="IPR014710">
    <property type="entry name" value="RmlC-like_jellyroll"/>
</dbReference>
<comment type="caution">
    <text evidence="1">The sequence shown here is derived from an EMBL/GenBank/DDBJ whole genome shotgun (WGS) entry which is preliminary data.</text>
</comment>
<accession>A0A918N2U0</accession>
<dbReference type="SUPFAM" id="SSF51182">
    <property type="entry name" value="RmlC-like cupins"/>
    <property type="match status" value="1"/>
</dbReference>
<dbReference type="AlphaFoldDB" id="A0A918N2U0"/>
<dbReference type="PANTHER" id="PTHR37943:SF1">
    <property type="entry name" value="PROTEIN VES"/>
    <property type="match status" value="1"/>
</dbReference>
<dbReference type="InterPro" id="IPR010282">
    <property type="entry name" value="Uncharacterised_HutD/Ves"/>
</dbReference>
<dbReference type="Gene3D" id="2.60.120.10">
    <property type="entry name" value="Jelly Rolls"/>
    <property type="match status" value="1"/>
</dbReference>
<keyword evidence="2" id="KW-1185">Reference proteome</keyword>
<reference evidence="1 2" key="1">
    <citation type="journal article" date="2014" name="Int. J. Syst. Evol. Microbiol.">
        <title>Complete genome sequence of Corynebacterium casei LMG S-19264T (=DSM 44701T), isolated from a smear-ripened cheese.</title>
        <authorList>
            <consortium name="US DOE Joint Genome Institute (JGI-PGF)"/>
            <person name="Walter F."/>
            <person name="Albersmeier A."/>
            <person name="Kalinowski J."/>
            <person name="Ruckert C."/>
        </authorList>
    </citation>
    <scope>NUCLEOTIDE SEQUENCE [LARGE SCALE GENOMIC DNA]</scope>
    <source>
        <strain evidence="1 2">KCTC 12285</strain>
    </source>
</reference>
<dbReference type="Proteomes" id="UP000601108">
    <property type="component" value="Unassembled WGS sequence"/>
</dbReference>
<proteinExistence type="predicted"/>
<gene>
    <name evidence="1" type="ORF">GCM10007384_16780</name>
</gene>
<evidence type="ECO:0000313" key="2">
    <source>
        <dbReference type="Proteomes" id="UP000601108"/>
    </source>
</evidence>
<protein>
    <recommendedName>
        <fullName evidence="3">HutD-family protein</fullName>
    </recommendedName>
</protein>
<organism evidence="1 2">
    <name type="scientific">Aquimarina muelleri</name>
    <dbReference type="NCBI Taxonomy" id="279356"/>
    <lineage>
        <taxon>Bacteria</taxon>
        <taxon>Pseudomonadati</taxon>
        <taxon>Bacteroidota</taxon>
        <taxon>Flavobacteriia</taxon>
        <taxon>Flavobacteriales</taxon>
        <taxon>Flavobacteriaceae</taxon>
        <taxon>Aquimarina</taxon>
    </lineage>
</organism>
<dbReference type="EMBL" id="BMWS01000009">
    <property type="protein sequence ID" value="GGX15880.1"/>
    <property type="molecule type" value="Genomic_DNA"/>
</dbReference>
<name>A0A918N2U0_9FLAO</name>
<sequence length="199" mass="22951">MKVEIIKSHTLKKNTWSGGTTTQFFIYPHSAEYSKLNFDFRLSMATVAIKESVFTSLPGVSRKLLVLEGEITLDHENRHQKKLGRFDMDEFEGDWKTSSVGKCTDFNLMTKEETTGKLIVFDSKQNENIQYSMKNKEDWLFIYNYSGSISVEVNKKTHVIDAGDLLIIRERTNTLHIKPVKDSILVFAEITKKQPYESI</sequence>